<organism evidence="4">
    <name type="scientific">marine metagenome</name>
    <dbReference type="NCBI Taxonomy" id="408172"/>
    <lineage>
        <taxon>unclassified sequences</taxon>
        <taxon>metagenomes</taxon>
        <taxon>ecological metagenomes</taxon>
    </lineage>
</organism>
<dbReference type="SMART" id="SM00935">
    <property type="entry name" value="OmpH"/>
    <property type="match status" value="1"/>
</dbReference>
<dbReference type="EMBL" id="UINC01056544">
    <property type="protein sequence ID" value="SVB76706.1"/>
    <property type="molecule type" value="Genomic_DNA"/>
</dbReference>
<dbReference type="InterPro" id="IPR024930">
    <property type="entry name" value="Skp_dom_sf"/>
</dbReference>
<gene>
    <name evidence="4" type="ORF">METZ01_LOCUS229560</name>
</gene>
<evidence type="ECO:0008006" key="5">
    <source>
        <dbReference type="Google" id="ProtNLM"/>
    </source>
</evidence>
<dbReference type="GO" id="GO:0051082">
    <property type="term" value="F:unfolded protein binding"/>
    <property type="evidence" value="ECO:0007669"/>
    <property type="project" value="InterPro"/>
</dbReference>
<evidence type="ECO:0000313" key="4">
    <source>
        <dbReference type="EMBL" id="SVB76706.1"/>
    </source>
</evidence>
<feature type="coiled-coil region" evidence="3">
    <location>
        <begin position="39"/>
        <end position="103"/>
    </location>
</feature>
<dbReference type="AlphaFoldDB" id="A0A382GNK1"/>
<dbReference type="Pfam" id="PF03938">
    <property type="entry name" value="OmpH"/>
    <property type="match status" value="1"/>
</dbReference>
<dbReference type="SUPFAM" id="SSF111384">
    <property type="entry name" value="OmpH-like"/>
    <property type="match status" value="1"/>
</dbReference>
<accession>A0A382GNK1</accession>
<protein>
    <recommendedName>
        <fullName evidence="5">OmpH family outer membrane protein</fullName>
    </recommendedName>
</protein>
<dbReference type="PANTHER" id="PTHR35089:SF1">
    <property type="entry name" value="CHAPERONE PROTEIN SKP"/>
    <property type="match status" value="1"/>
</dbReference>
<dbReference type="InterPro" id="IPR005632">
    <property type="entry name" value="Chaperone_Skp"/>
</dbReference>
<dbReference type="GO" id="GO:0005829">
    <property type="term" value="C:cytosol"/>
    <property type="evidence" value="ECO:0007669"/>
    <property type="project" value="TreeGrafter"/>
</dbReference>
<evidence type="ECO:0000256" key="2">
    <source>
        <dbReference type="ARBA" id="ARBA00022729"/>
    </source>
</evidence>
<name>A0A382GNK1_9ZZZZ</name>
<reference evidence="4" key="1">
    <citation type="submission" date="2018-05" db="EMBL/GenBank/DDBJ databases">
        <authorList>
            <person name="Lanie J.A."/>
            <person name="Ng W.-L."/>
            <person name="Kazmierczak K.M."/>
            <person name="Andrzejewski T.M."/>
            <person name="Davidsen T.M."/>
            <person name="Wayne K.J."/>
            <person name="Tettelin H."/>
            <person name="Glass J.I."/>
            <person name="Rusch D."/>
            <person name="Podicherti R."/>
            <person name="Tsui H.-C.T."/>
            <person name="Winkler M.E."/>
        </authorList>
    </citation>
    <scope>NUCLEOTIDE SEQUENCE</scope>
</reference>
<keyword evidence="3" id="KW-0175">Coiled coil</keyword>
<dbReference type="GO" id="GO:0050821">
    <property type="term" value="P:protein stabilization"/>
    <property type="evidence" value="ECO:0007669"/>
    <property type="project" value="TreeGrafter"/>
</dbReference>
<dbReference type="Gene3D" id="3.30.910.20">
    <property type="entry name" value="Skp domain"/>
    <property type="match status" value="1"/>
</dbReference>
<keyword evidence="2" id="KW-0732">Signal</keyword>
<proteinExistence type="inferred from homology"/>
<evidence type="ECO:0000256" key="1">
    <source>
        <dbReference type="ARBA" id="ARBA00009091"/>
    </source>
</evidence>
<dbReference type="PANTHER" id="PTHR35089">
    <property type="entry name" value="CHAPERONE PROTEIN SKP"/>
    <property type="match status" value="1"/>
</dbReference>
<comment type="similarity">
    <text evidence="1">Belongs to the Skp family.</text>
</comment>
<sequence>MKRVLLSIIALAVFATGALAELKVGYIDSEVLKERLPEFRDAQRKLDQLRQDYENQAKDREAKLVKLQEDFRRQEMLMSEARKTELQAEFEGKVQQLQQFTQEKFGPEGELMRKNIELSEPIFKKINDTIQGMAEEGGYDFIFDAAAPSSGLVFAEEKYDITEQLLELMQKDEEE</sequence>
<evidence type="ECO:0000256" key="3">
    <source>
        <dbReference type="SAM" id="Coils"/>
    </source>
</evidence>